<geneLocation type="plasmid" evidence="2 3">
    <name>Cy782203</name>
</geneLocation>
<keyword evidence="3" id="KW-1185">Reference proteome</keyword>
<dbReference type="RefSeq" id="WP_013325731.1">
    <property type="nucleotide sequence ID" value="NC_014502.1"/>
</dbReference>
<keyword evidence="1" id="KW-0812">Transmembrane</keyword>
<accession>E0UNS8</accession>
<feature type="transmembrane region" description="Helical" evidence="1">
    <location>
        <begin position="15"/>
        <end position="34"/>
    </location>
</feature>
<gene>
    <name evidence="2" type="ordered locus">Cyan7822_6970</name>
</gene>
<protein>
    <submittedName>
        <fullName evidence="2">Uncharacterized protein</fullName>
    </submittedName>
</protein>
<evidence type="ECO:0000313" key="3">
    <source>
        <dbReference type="Proteomes" id="UP000008206"/>
    </source>
</evidence>
<dbReference type="Proteomes" id="UP000008206">
    <property type="component" value="Plasmid Cy782203"/>
</dbReference>
<dbReference type="HOGENOM" id="CLU_046266_0_0_3"/>
<proteinExistence type="predicted"/>
<keyword evidence="1" id="KW-1133">Transmembrane helix</keyword>
<dbReference type="OrthoDB" id="415264at2"/>
<reference evidence="3" key="1">
    <citation type="journal article" date="2011" name="MBio">
        <title>Novel metabolic attributes of the genus Cyanothece, comprising a group of unicellular nitrogen-fixing Cyanobacteria.</title>
        <authorList>
            <person name="Bandyopadhyay A."/>
            <person name="Elvitigala T."/>
            <person name="Welsh E."/>
            <person name="Stockel J."/>
            <person name="Liberton M."/>
            <person name="Min H."/>
            <person name="Sherman L.A."/>
            <person name="Pakrasi H.B."/>
        </authorList>
    </citation>
    <scope>NUCLEOTIDE SEQUENCE [LARGE SCALE GENOMIC DNA]</scope>
    <source>
        <strain evidence="3">PCC 7822</strain>
        <plasmid evidence="3">Cy782203</plasmid>
    </source>
</reference>
<keyword evidence="1" id="KW-0472">Membrane</keyword>
<dbReference type="EMBL" id="CP002201">
    <property type="protein sequence ID" value="ADN18608.1"/>
    <property type="molecule type" value="Genomic_DNA"/>
</dbReference>
<name>E0UNS8_GLOV7</name>
<dbReference type="AlphaFoldDB" id="E0UNS8"/>
<keyword evidence="2" id="KW-0614">Plasmid</keyword>
<dbReference type="KEGG" id="cyj:Cyan7822_6970"/>
<evidence type="ECO:0000313" key="2">
    <source>
        <dbReference type="EMBL" id="ADN18608.1"/>
    </source>
</evidence>
<sequence length="360" mass="40120">MLIKPLWLRQLKLPYFWGLGWGLFWVLSFMMLMIKPGMSDEYPPVTFESLPPLNEGVSFILPDGKKFTLPSGQRLETFLTLEDLGFGSLTLNKIITSINSSPENYSLDQFGYFFKANLGQVLNNVKGLGNYPLKAIPLFQNLLKSKGYKINKVQNTLLKDLVKQYPELNQLSFKNFDLSLYNLLSIPGLTNTPFLQFSNWQSLKVNEVPALVEFPLNFLNMDEGFAVVDLVLGKSEHPTNRSVSGSYQSGFNKNCTKNCAHIELAANPVVAGGQWISGKEQKVSGGNGCLKSVNGGDEPTGRHPYGNSFKVVVWNVDESTDKVDTVLFFRKKVWCGATPYFIGPIPFQTLSTGDSIFVGL</sequence>
<organism evidence="2 3">
    <name type="scientific">Gloeothece verrucosa (strain PCC 7822)</name>
    <name type="common">Cyanothece sp. (strain PCC 7822)</name>
    <dbReference type="NCBI Taxonomy" id="497965"/>
    <lineage>
        <taxon>Bacteria</taxon>
        <taxon>Bacillati</taxon>
        <taxon>Cyanobacteriota</taxon>
        <taxon>Cyanophyceae</taxon>
        <taxon>Oscillatoriophycideae</taxon>
        <taxon>Chroococcales</taxon>
        <taxon>Aphanothecaceae</taxon>
        <taxon>Gloeothece</taxon>
        <taxon>Gloeothece verrucosa</taxon>
    </lineage>
</organism>
<evidence type="ECO:0000256" key="1">
    <source>
        <dbReference type="SAM" id="Phobius"/>
    </source>
</evidence>